<dbReference type="SUPFAM" id="SSF56645">
    <property type="entry name" value="Acyl-CoA dehydrogenase NM domain-like"/>
    <property type="match status" value="1"/>
</dbReference>
<dbReference type="Pfam" id="PF08028">
    <property type="entry name" value="Acyl-CoA_dh_2"/>
    <property type="match status" value="1"/>
</dbReference>
<gene>
    <name evidence="3" type="ORF">JYK14_11795</name>
</gene>
<dbReference type="Proteomes" id="UP001523392">
    <property type="component" value="Unassembled WGS sequence"/>
</dbReference>
<dbReference type="SUPFAM" id="SSF47203">
    <property type="entry name" value="Acyl-CoA dehydrogenase C-terminal domain-like"/>
    <property type="match status" value="1"/>
</dbReference>
<dbReference type="RefSeq" id="WP_252953466.1">
    <property type="nucleotide sequence ID" value="NZ_JAFIRR010000070.1"/>
</dbReference>
<dbReference type="PIRSF" id="PIRSF016578">
    <property type="entry name" value="HsaA"/>
    <property type="match status" value="1"/>
</dbReference>
<keyword evidence="1" id="KW-0560">Oxidoreductase</keyword>
<proteinExistence type="predicted"/>
<dbReference type="InterPro" id="IPR013107">
    <property type="entry name" value="Acyl-CoA_DH_C"/>
</dbReference>
<dbReference type="InterPro" id="IPR046373">
    <property type="entry name" value="Acyl-CoA_Oxase/DH_mid-dom_sf"/>
</dbReference>
<reference evidence="3 4" key="1">
    <citation type="submission" date="2021-12" db="EMBL/GenBank/DDBJ databases">
        <title>Siccirubricoccus leaddurans sp. nov., a high concentration Zn2+ tolerance bacterium.</title>
        <authorList>
            <person name="Cao Y."/>
        </authorList>
    </citation>
    <scope>NUCLEOTIDE SEQUENCE [LARGE SCALE GENOMIC DNA]</scope>
    <source>
        <strain evidence="3 4">KC 17139</strain>
    </source>
</reference>
<sequence>MAAAEIGRIAPQPGDAISAPDPVARARALQPLLAAEGPAIDRAMQLTPAVTEALHAAGLHRLLLPPELGGDALPLDVYAQVVEAVAIGDASTAWCVNQSNVSVLSSATYLAPEVAQRLFGHSRAALAWGARHGKAKAVPVPGGYRVTGAWEFGSGSRHSALLGAHVPVVLEDGTLRPGPDGRPEDVTVIFPKEQARILGGWAAIGLRGTGSDAYEVTDLFVPDAHACFRDRLAERRITTPVTLFTSHLCYAAGFSATALGVARALLNEYVALARGKQARAGAQPMAENHSIQSEVAQLEAKLRAHRMYLFGTLQEAWAEAEGSGTLSMRMRMAVRLATTTAMREATDISVACYRAGGTTSVLESNPFERRFRDAMAVSQHLQGTPWHLETVGRHLLGVPQREAFV</sequence>
<accession>A0ABT1D5D0</accession>
<dbReference type="Gene3D" id="1.20.140.10">
    <property type="entry name" value="Butyryl-CoA Dehydrogenase, subunit A, domain 3"/>
    <property type="match status" value="1"/>
</dbReference>
<dbReference type="Gene3D" id="2.40.110.10">
    <property type="entry name" value="Butyryl-CoA Dehydrogenase, subunit A, domain 2"/>
    <property type="match status" value="1"/>
</dbReference>
<dbReference type="PANTHER" id="PTHR43884">
    <property type="entry name" value="ACYL-COA DEHYDROGENASE"/>
    <property type="match status" value="1"/>
</dbReference>
<evidence type="ECO:0000313" key="4">
    <source>
        <dbReference type="Proteomes" id="UP001523392"/>
    </source>
</evidence>
<name>A0ABT1D5D0_9PROT</name>
<comment type="caution">
    <text evidence="3">The sequence shown here is derived from an EMBL/GenBank/DDBJ whole genome shotgun (WGS) entry which is preliminary data.</text>
</comment>
<dbReference type="InterPro" id="IPR036250">
    <property type="entry name" value="AcylCo_DH-like_C"/>
</dbReference>
<dbReference type="InterPro" id="IPR009100">
    <property type="entry name" value="AcylCoA_DH/oxidase_NM_dom_sf"/>
</dbReference>
<protein>
    <recommendedName>
        <fullName evidence="2">Acyl-CoA dehydrogenase C-terminal domain-containing protein</fullName>
    </recommendedName>
</protein>
<keyword evidence="4" id="KW-1185">Reference proteome</keyword>
<evidence type="ECO:0000313" key="3">
    <source>
        <dbReference type="EMBL" id="MCO6416837.1"/>
    </source>
</evidence>
<dbReference type="PANTHER" id="PTHR43884:SF12">
    <property type="entry name" value="ISOVALERYL-COA DEHYDROGENASE, MITOCHONDRIAL-RELATED"/>
    <property type="match status" value="1"/>
</dbReference>
<dbReference type="Gene3D" id="1.10.540.10">
    <property type="entry name" value="Acyl-CoA dehydrogenase/oxidase, N-terminal domain"/>
    <property type="match status" value="1"/>
</dbReference>
<dbReference type="InterPro" id="IPR037069">
    <property type="entry name" value="AcylCoA_DH/ox_N_sf"/>
</dbReference>
<dbReference type="EMBL" id="JAFIRR010000070">
    <property type="protein sequence ID" value="MCO6416837.1"/>
    <property type="molecule type" value="Genomic_DNA"/>
</dbReference>
<evidence type="ECO:0000256" key="1">
    <source>
        <dbReference type="ARBA" id="ARBA00023002"/>
    </source>
</evidence>
<feature type="domain" description="Acyl-CoA dehydrogenase C-terminal" evidence="2">
    <location>
        <begin position="253"/>
        <end position="382"/>
    </location>
</feature>
<organism evidence="3 4">
    <name type="scientific">Siccirubricoccus soli</name>
    <dbReference type="NCBI Taxonomy" id="2899147"/>
    <lineage>
        <taxon>Bacteria</taxon>
        <taxon>Pseudomonadati</taxon>
        <taxon>Pseudomonadota</taxon>
        <taxon>Alphaproteobacteria</taxon>
        <taxon>Acetobacterales</taxon>
        <taxon>Roseomonadaceae</taxon>
        <taxon>Siccirubricoccus</taxon>
    </lineage>
</organism>
<evidence type="ECO:0000259" key="2">
    <source>
        <dbReference type="Pfam" id="PF08028"/>
    </source>
</evidence>